<sequence length="898" mass="100243">MPPNPNSEDATGDVICIADQFHFSSFYSSTNLAGLEDDDSVSTPTSTTPHRPSRSDSMSIIGPEEQVNGDARLKPHTIANPDRVKLKFYSNVLGDNSTFIHYGKWDGLDQDQPGAYGRASEAMTDYMYNLSMSLLPHRMDSNDVNYIDLGSGTGASAIHLVQKHSATISKVTCLNLCKEQNDMAIDTAAEMDMTDRIDVVEASFEEIPFKENQYDLAFSQDAFIHALTKKKVYAEAYRVTKPGGAFVFCDLMCGDNPDLTVQELAQFAERNRINDWLNPSQVIKTCEEVGFKDVKFINLTTDLRISFQLMLKKVTFVLEHGDSHPNSSRVLLMNYRDSICRRITQIERGVFKWGVIHARKPVFMELTVKTPVPFVKTNHLIIDVNKVSQKVEEGQEANVVVVDILKKMPKEQIDALPSTVELLITMSAGLDHIDLDACKAKGIIVKQSGRDAITNHVIQYTLCFITLGLRDAFNQLGVAFPSKGWNLNWNCEGKSLTSCTIGIVGLGLIAKGLIAEIRKLAPDTRIIYTVPKQRRDFDVESKLKLEYVAELTDLASQCDVLLPLCSLNKSTEHLIDKEILGCLKPEAGIINVSRGKVVDTDALTEALENKSIRYAILDCTYPEPLPKDHPLWKKDNCFIFPHYATNTMDVREKLVTDIQPIIEDHYGLGHSDARQKAEEKILRYDVAVAHRLTAKYNMDMLVWNHISARHRSGCLITPGRKMWGSIVPEDMVFSSSNVTADIIHEAIYSARPDVKAVIHLHTPAATAVSCLEEGFQPITQDSAYFYGKVATYEWDGVSDDASEKPGISNAVKSVAGCNTLLMYNHGFTCFGSSVKEAWVLAYYFERCCETQLRVMQCGGKLRRPKKMVMEKAAEASYLPEFAPGAQEWEALCGEISFD</sequence>
<dbReference type="InterPro" id="IPR006139">
    <property type="entry name" value="D-isomer_2_OHA_DH_cat_dom"/>
</dbReference>
<dbReference type="Pfam" id="PF08241">
    <property type="entry name" value="Methyltransf_11"/>
    <property type="match status" value="1"/>
</dbReference>
<dbReference type="GO" id="GO:0005829">
    <property type="term" value="C:cytosol"/>
    <property type="evidence" value="ECO:0007669"/>
    <property type="project" value="TreeGrafter"/>
</dbReference>
<evidence type="ECO:0000256" key="1">
    <source>
        <dbReference type="ARBA" id="ARBA00023002"/>
    </source>
</evidence>
<organism evidence="4">
    <name type="scientific">Skeletonema marinoi</name>
    <dbReference type="NCBI Taxonomy" id="267567"/>
    <lineage>
        <taxon>Eukaryota</taxon>
        <taxon>Sar</taxon>
        <taxon>Stramenopiles</taxon>
        <taxon>Ochrophyta</taxon>
        <taxon>Bacillariophyta</taxon>
        <taxon>Coscinodiscophyceae</taxon>
        <taxon>Thalassiosirophycidae</taxon>
        <taxon>Thalassiosirales</taxon>
        <taxon>Skeletonemataceae</taxon>
        <taxon>Skeletonema</taxon>
        <taxon>Skeletonema marinoi-dohrnii complex</taxon>
    </lineage>
</organism>
<dbReference type="SUPFAM" id="SSF53335">
    <property type="entry name" value="S-adenosyl-L-methionine-dependent methyltransferases"/>
    <property type="match status" value="1"/>
</dbReference>
<gene>
    <name evidence="4" type="ORF">SMAR0319_LOCUS462</name>
</gene>
<feature type="compositionally biased region" description="Low complexity" evidence="2">
    <location>
        <begin position="41"/>
        <end position="50"/>
    </location>
</feature>
<dbReference type="InterPro" id="IPR050223">
    <property type="entry name" value="D-isomer_2-hydroxyacid_DH"/>
</dbReference>
<dbReference type="Gene3D" id="3.40.225.10">
    <property type="entry name" value="Class II aldolase/adducin N-terminal domain"/>
    <property type="match status" value="1"/>
</dbReference>
<dbReference type="GO" id="GO:0008757">
    <property type="term" value="F:S-adenosylmethionine-dependent methyltransferase activity"/>
    <property type="evidence" value="ECO:0007669"/>
    <property type="project" value="InterPro"/>
</dbReference>
<name>A0A7S0TG07_9STRA</name>
<evidence type="ECO:0000259" key="3">
    <source>
        <dbReference type="SMART" id="SM01007"/>
    </source>
</evidence>
<dbReference type="Pfam" id="PF00389">
    <property type="entry name" value="2-Hacid_dh"/>
    <property type="match status" value="1"/>
</dbReference>
<protein>
    <recommendedName>
        <fullName evidence="3">Class II aldolase/adducin N-terminal domain-containing protein</fullName>
    </recommendedName>
</protein>
<dbReference type="InterPro" id="IPR029063">
    <property type="entry name" value="SAM-dependent_MTases_sf"/>
</dbReference>
<dbReference type="PANTHER" id="PTHR10996">
    <property type="entry name" value="2-HYDROXYACID DEHYDROGENASE-RELATED"/>
    <property type="match status" value="1"/>
</dbReference>
<dbReference type="Pfam" id="PF00596">
    <property type="entry name" value="Aldolase_II"/>
    <property type="match status" value="1"/>
</dbReference>
<dbReference type="SUPFAM" id="SSF53639">
    <property type="entry name" value="AraD/HMP-PK domain-like"/>
    <property type="match status" value="1"/>
</dbReference>
<dbReference type="Gene3D" id="3.40.50.150">
    <property type="entry name" value="Vaccinia Virus protein VP39"/>
    <property type="match status" value="1"/>
</dbReference>
<dbReference type="CDD" id="cd02440">
    <property type="entry name" value="AdoMet_MTases"/>
    <property type="match status" value="1"/>
</dbReference>
<dbReference type="InterPro" id="IPR006140">
    <property type="entry name" value="D-isomer_DH_NAD-bd"/>
</dbReference>
<dbReference type="InterPro" id="IPR001303">
    <property type="entry name" value="Aldolase_II/adducin_N"/>
</dbReference>
<proteinExistence type="predicted"/>
<dbReference type="GO" id="GO:0030267">
    <property type="term" value="F:glyoxylate reductase (NADPH) activity"/>
    <property type="evidence" value="ECO:0007669"/>
    <property type="project" value="TreeGrafter"/>
</dbReference>
<dbReference type="GO" id="GO:0016618">
    <property type="term" value="F:hydroxypyruvate reductase [NAD(P)H] activity"/>
    <property type="evidence" value="ECO:0007669"/>
    <property type="project" value="TreeGrafter"/>
</dbReference>
<dbReference type="SMART" id="SM01007">
    <property type="entry name" value="Aldolase_II"/>
    <property type="match status" value="1"/>
</dbReference>
<dbReference type="Gene3D" id="3.40.50.720">
    <property type="entry name" value="NAD(P)-binding Rossmann-like Domain"/>
    <property type="match status" value="2"/>
</dbReference>
<dbReference type="PANTHER" id="PTHR10996:SF277">
    <property type="entry name" value="GLYOXYLATE REDUCTASE_HYDROXYPYRUVATE REDUCTASE"/>
    <property type="match status" value="1"/>
</dbReference>
<dbReference type="InterPro" id="IPR036409">
    <property type="entry name" value="Aldolase_II/adducin_N_sf"/>
</dbReference>
<feature type="region of interest" description="Disordered" evidence="2">
    <location>
        <begin position="37"/>
        <end position="61"/>
    </location>
</feature>
<accession>A0A7S0TG07</accession>
<dbReference type="Pfam" id="PF02826">
    <property type="entry name" value="2-Hacid_dh_C"/>
    <property type="match status" value="1"/>
</dbReference>
<dbReference type="GO" id="GO:0051287">
    <property type="term" value="F:NAD binding"/>
    <property type="evidence" value="ECO:0007669"/>
    <property type="project" value="InterPro"/>
</dbReference>
<dbReference type="AlphaFoldDB" id="A0A7S0TG07"/>
<dbReference type="InterPro" id="IPR036291">
    <property type="entry name" value="NAD(P)-bd_dom_sf"/>
</dbReference>
<dbReference type="SUPFAM" id="SSF52283">
    <property type="entry name" value="Formate/glycerate dehydrogenase catalytic domain-like"/>
    <property type="match status" value="1"/>
</dbReference>
<keyword evidence="1" id="KW-0560">Oxidoreductase</keyword>
<dbReference type="InterPro" id="IPR013216">
    <property type="entry name" value="Methyltransf_11"/>
</dbReference>
<feature type="domain" description="Class II aldolase/adducin N-terminal" evidence="3">
    <location>
        <begin position="684"/>
        <end position="852"/>
    </location>
</feature>
<evidence type="ECO:0000313" key="4">
    <source>
        <dbReference type="EMBL" id="CAD8733313.1"/>
    </source>
</evidence>
<dbReference type="EMBL" id="HBFJ01000628">
    <property type="protein sequence ID" value="CAD8733313.1"/>
    <property type="molecule type" value="Transcribed_RNA"/>
</dbReference>
<reference evidence="4" key="1">
    <citation type="submission" date="2021-01" db="EMBL/GenBank/DDBJ databases">
        <authorList>
            <person name="Corre E."/>
            <person name="Pelletier E."/>
            <person name="Niang G."/>
            <person name="Scheremetjew M."/>
            <person name="Finn R."/>
            <person name="Kale V."/>
            <person name="Holt S."/>
            <person name="Cochrane G."/>
            <person name="Meng A."/>
            <person name="Brown T."/>
            <person name="Cohen L."/>
        </authorList>
    </citation>
    <scope>NUCLEOTIDE SEQUENCE</scope>
    <source>
        <strain evidence="4">SM1012Hels-07</strain>
    </source>
</reference>
<evidence type="ECO:0000256" key="2">
    <source>
        <dbReference type="SAM" id="MobiDB-lite"/>
    </source>
</evidence>
<dbReference type="SUPFAM" id="SSF51735">
    <property type="entry name" value="NAD(P)-binding Rossmann-fold domains"/>
    <property type="match status" value="1"/>
</dbReference>